<dbReference type="AlphaFoldDB" id="A0A8S0W9X7"/>
<dbReference type="Proteomes" id="UP000494216">
    <property type="component" value="Unassembled WGS sequence"/>
</dbReference>
<sequence>MIAQTPLLHAIKAYGHLLERDFNLLAKLLLLQSPALFGFFSANSKLIYP</sequence>
<reference evidence="1 2" key="1">
    <citation type="submission" date="2020-02" db="EMBL/GenBank/DDBJ databases">
        <authorList>
            <person name="Hogendoorn C."/>
        </authorList>
    </citation>
    <scope>NUCLEOTIDE SEQUENCE [LARGE SCALE GENOMIC DNA]</scope>
    <source>
        <strain evidence="1">METHB21</strain>
    </source>
</reference>
<evidence type="ECO:0000313" key="2">
    <source>
        <dbReference type="Proteomes" id="UP000494216"/>
    </source>
</evidence>
<name>A0A8S0W9X7_9GAMM</name>
<comment type="caution">
    <text evidence="1">The sequence shown here is derived from an EMBL/GenBank/DDBJ whole genome shotgun (WGS) entry which is preliminary data.</text>
</comment>
<keyword evidence="2" id="KW-1185">Reference proteome</keyword>
<proteinExistence type="predicted"/>
<protein>
    <submittedName>
        <fullName evidence="1">Uncharacterized protein</fullName>
    </submittedName>
</protein>
<evidence type="ECO:0000313" key="1">
    <source>
        <dbReference type="EMBL" id="CAA9890306.1"/>
    </source>
</evidence>
<accession>A0A8S0W9X7</accession>
<dbReference type="EMBL" id="CADCXN010000047">
    <property type="protein sequence ID" value="CAA9890306.1"/>
    <property type="molecule type" value="Genomic_DNA"/>
</dbReference>
<gene>
    <name evidence="1" type="ORF">METHB2_20137</name>
</gene>
<organism evidence="1 2">
    <name type="scientific">Candidatus Methylobacter favarea</name>
    <dbReference type="NCBI Taxonomy" id="2707345"/>
    <lineage>
        <taxon>Bacteria</taxon>
        <taxon>Pseudomonadati</taxon>
        <taxon>Pseudomonadota</taxon>
        <taxon>Gammaproteobacteria</taxon>
        <taxon>Methylococcales</taxon>
        <taxon>Methylococcaceae</taxon>
        <taxon>Methylobacter</taxon>
    </lineage>
</organism>